<evidence type="ECO:0000256" key="2">
    <source>
        <dbReference type="SAM" id="SignalP"/>
    </source>
</evidence>
<dbReference type="GO" id="GO:0005615">
    <property type="term" value="C:extracellular space"/>
    <property type="evidence" value="ECO:0007669"/>
    <property type="project" value="TreeGrafter"/>
</dbReference>
<dbReference type="PROSITE" id="PS50933">
    <property type="entry name" value="CHRD"/>
    <property type="match status" value="1"/>
</dbReference>
<keyword evidence="2" id="KW-0732">Signal</keyword>
<dbReference type="RefSeq" id="WP_170162879.1">
    <property type="nucleotide sequence ID" value="NZ_RJUK01000001.1"/>
</dbReference>
<organism evidence="4 5">
    <name type="scientific">Marinimicrobium koreense</name>
    <dbReference type="NCBI Taxonomy" id="306545"/>
    <lineage>
        <taxon>Bacteria</taxon>
        <taxon>Pseudomonadati</taxon>
        <taxon>Pseudomonadota</taxon>
        <taxon>Gammaproteobacteria</taxon>
        <taxon>Cellvibrionales</taxon>
        <taxon>Cellvibrionaceae</taxon>
        <taxon>Marinimicrobium</taxon>
    </lineage>
</organism>
<feature type="compositionally biased region" description="Acidic residues" evidence="1">
    <location>
        <begin position="30"/>
        <end position="43"/>
    </location>
</feature>
<evidence type="ECO:0000313" key="4">
    <source>
        <dbReference type="EMBL" id="ROQ21065.1"/>
    </source>
</evidence>
<evidence type="ECO:0000256" key="1">
    <source>
        <dbReference type="SAM" id="MobiDB-lite"/>
    </source>
</evidence>
<dbReference type="Pfam" id="PF07452">
    <property type="entry name" value="CHRD"/>
    <property type="match status" value="5"/>
</dbReference>
<feature type="region of interest" description="Disordered" evidence="1">
    <location>
        <begin position="28"/>
        <end position="47"/>
    </location>
</feature>
<dbReference type="SMART" id="SM00754">
    <property type="entry name" value="CHRD"/>
    <property type="match status" value="5"/>
</dbReference>
<dbReference type="GO" id="GO:0036122">
    <property type="term" value="F:BMP binding"/>
    <property type="evidence" value="ECO:0007669"/>
    <property type="project" value="TreeGrafter"/>
</dbReference>
<dbReference type="InterPro" id="IPR010895">
    <property type="entry name" value="CHRD"/>
</dbReference>
<reference evidence="4 5" key="1">
    <citation type="submission" date="2018-11" db="EMBL/GenBank/DDBJ databases">
        <title>Genomic Encyclopedia of Type Strains, Phase IV (KMG-IV): sequencing the most valuable type-strain genomes for metagenomic binning, comparative biology and taxonomic classification.</title>
        <authorList>
            <person name="Goeker M."/>
        </authorList>
    </citation>
    <scope>NUCLEOTIDE SEQUENCE [LARGE SCALE GENOMIC DNA]</scope>
    <source>
        <strain evidence="4 5">DSM 16974</strain>
    </source>
</reference>
<dbReference type="PROSITE" id="PS51257">
    <property type="entry name" value="PROKAR_LIPOPROTEIN"/>
    <property type="match status" value="1"/>
</dbReference>
<feature type="signal peptide" evidence="2">
    <location>
        <begin position="1"/>
        <end position="25"/>
    </location>
</feature>
<keyword evidence="5" id="KW-1185">Reference proteome</keyword>
<feature type="domain" description="CHRD" evidence="3">
    <location>
        <begin position="163"/>
        <end position="284"/>
    </location>
</feature>
<dbReference type="InterPro" id="IPR052278">
    <property type="entry name" value="Chordin-like_regulators"/>
</dbReference>
<protein>
    <submittedName>
        <fullName evidence="4">CHRD domain-containing protein</fullName>
    </submittedName>
</protein>
<feature type="chain" id="PRO_5018313106" evidence="2">
    <location>
        <begin position="26"/>
        <end position="639"/>
    </location>
</feature>
<evidence type="ECO:0000259" key="3">
    <source>
        <dbReference type="PROSITE" id="PS50933"/>
    </source>
</evidence>
<comment type="caution">
    <text evidence="4">The sequence shown here is derived from an EMBL/GenBank/DDBJ whole genome shotgun (WGS) entry which is preliminary data.</text>
</comment>
<proteinExistence type="predicted"/>
<dbReference type="PANTHER" id="PTHR46526">
    <property type="entry name" value="CHORDIN"/>
    <property type="match status" value="1"/>
</dbReference>
<evidence type="ECO:0000313" key="5">
    <source>
        <dbReference type="Proteomes" id="UP000273643"/>
    </source>
</evidence>
<sequence>MLTTKSNHWLTTPHFLVLAAVAGLAGCGSDSDDPIPDSPEPEPELQSYNVPLEGRQEVPMVETEQSAVATVTINETDMMVMGEVDLTDVEEVAGAHIHAGEVGTNGPVAFGFSDADEDGVWEIEGEDITQEEHEALLAGGWYVNVHTDSYPDGELRGQIVTDTQSVHVFGLSGDQEVPAVQTEAYGQGYLLYDSSNGALTLNAWTWDLTATAAHIHQAEAGTNGDVIVGLEQSADAEGLWQLPENTVLGTDEVSALEMANLYVNVHTEANPGGEIRGQILPDDYALVLFDLSPGQEVPRADSNASGLGYATLNTESGGLRLNAWSMNMDTNAAHIHQANIGENGDVVIGLEENMDNEGLWQTPENTALDAETQDLLLSGGHYVNMHSDNFPNGEIRGQITPGAWDVLAFALSGTQEVPSVITEAEGDGYALVNTDSGDLMLVVNTRNLDTASAAHIHAGIAGTNGDVVVGLEQDESDVATWRLPADTALDEATLAEFLDAGHYVNVHTPANPGGEIRGQVLTTDHVMFPLMLSGDNEVPPVETIASGEGAFTLQSVTGSLRGAFTMSDIDSTAAHIHQAPAGENGDVVLALDATENGYQVPAETVLTDELIGIMLDEGHYVNVHSDAFPNGELRDQITQ</sequence>
<dbReference type="PANTHER" id="PTHR46526:SF1">
    <property type="entry name" value="CHORDIN"/>
    <property type="match status" value="1"/>
</dbReference>
<gene>
    <name evidence="4" type="ORF">EDC38_1686</name>
</gene>
<accession>A0A3N1NXY5</accession>
<dbReference type="AlphaFoldDB" id="A0A3N1NXY5"/>
<name>A0A3N1NXY5_9GAMM</name>
<dbReference type="EMBL" id="RJUK01000001">
    <property type="protein sequence ID" value="ROQ21065.1"/>
    <property type="molecule type" value="Genomic_DNA"/>
</dbReference>
<dbReference type="Proteomes" id="UP000273643">
    <property type="component" value="Unassembled WGS sequence"/>
</dbReference>